<dbReference type="FunFam" id="1.10.510.10:FF:000571">
    <property type="entry name" value="Maternal embryonic leucine zipper kinase"/>
    <property type="match status" value="1"/>
</dbReference>
<keyword evidence="4" id="KW-0808">Transferase</keyword>
<evidence type="ECO:0000256" key="4">
    <source>
        <dbReference type="RuleBase" id="RU000304"/>
    </source>
</evidence>
<keyword evidence="1 3" id="KW-0547">Nucleotide-binding</keyword>
<dbReference type="GO" id="GO:0004674">
    <property type="term" value="F:protein serine/threonine kinase activity"/>
    <property type="evidence" value="ECO:0007669"/>
    <property type="project" value="UniProtKB-KW"/>
</dbReference>
<evidence type="ECO:0000259" key="6">
    <source>
        <dbReference type="PROSITE" id="PS50011"/>
    </source>
</evidence>
<keyword evidence="8" id="KW-1185">Reference proteome</keyword>
<feature type="region of interest" description="Disordered" evidence="5">
    <location>
        <begin position="349"/>
        <end position="374"/>
    </location>
</feature>
<dbReference type="InterPro" id="IPR011009">
    <property type="entry name" value="Kinase-like_dom_sf"/>
</dbReference>
<dbReference type="PANTHER" id="PTHR24347">
    <property type="entry name" value="SERINE/THREONINE-PROTEIN KINASE"/>
    <property type="match status" value="1"/>
</dbReference>
<comment type="similarity">
    <text evidence="4">Belongs to the protein kinase superfamily.</text>
</comment>
<dbReference type="InterPro" id="IPR008271">
    <property type="entry name" value="Ser/Thr_kinase_AS"/>
</dbReference>
<dbReference type="OrthoDB" id="1738954at2759"/>
<dbReference type="Pfam" id="PF00069">
    <property type="entry name" value="Pkinase"/>
    <property type="match status" value="1"/>
</dbReference>
<protein>
    <recommendedName>
        <fullName evidence="6">Protein kinase domain-containing protein</fullName>
    </recommendedName>
</protein>
<dbReference type="SMART" id="SM00220">
    <property type="entry name" value="S_TKc"/>
    <property type="match status" value="1"/>
</dbReference>
<keyword evidence="4" id="KW-0418">Kinase</keyword>
<feature type="binding site" evidence="3">
    <location>
        <position position="43"/>
    </location>
    <ligand>
        <name>ATP</name>
        <dbReference type="ChEBI" id="CHEBI:30616"/>
    </ligand>
</feature>
<reference evidence="7" key="1">
    <citation type="submission" date="2021-01" db="UniProtKB">
        <authorList>
            <consortium name="EnsemblMetazoa"/>
        </authorList>
    </citation>
    <scope>IDENTIFICATION</scope>
</reference>
<dbReference type="SUPFAM" id="SSF56112">
    <property type="entry name" value="Protein kinase-like (PK-like)"/>
    <property type="match status" value="1"/>
</dbReference>
<dbReference type="PROSITE" id="PS50011">
    <property type="entry name" value="PROTEIN_KINASE_DOM"/>
    <property type="match status" value="1"/>
</dbReference>
<dbReference type="Proteomes" id="UP000594262">
    <property type="component" value="Unplaced"/>
</dbReference>
<evidence type="ECO:0000256" key="5">
    <source>
        <dbReference type="SAM" id="MobiDB-lite"/>
    </source>
</evidence>
<dbReference type="Gene3D" id="1.10.510.10">
    <property type="entry name" value="Transferase(Phosphotransferase) domain 1"/>
    <property type="match status" value="1"/>
</dbReference>
<evidence type="ECO:0000313" key="7">
    <source>
        <dbReference type="EnsemblMetazoa" id="CLYHEMP007002.1"/>
    </source>
</evidence>
<evidence type="ECO:0000256" key="1">
    <source>
        <dbReference type="ARBA" id="ARBA00022741"/>
    </source>
</evidence>
<evidence type="ECO:0000256" key="3">
    <source>
        <dbReference type="PROSITE-ProRule" id="PRU10141"/>
    </source>
</evidence>
<evidence type="ECO:0000256" key="2">
    <source>
        <dbReference type="ARBA" id="ARBA00022840"/>
    </source>
</evidence>
<feature type="domain" description="Protein kinase" evidence="6">
    <location>
        <begin position="14"/>
        <end position="281"/>
    </location>
</feature>
<name>A0A7M5U6W1_9CNID</name>
<dbReference type="AlphaFoldDB" id="A0A7M5U6W1"/>
<accession>A0A7M5U6W1</accession>
<sequence>MVMSAQSRNFRDSYVFSKMLGSGNFSLVRKVRHKFSRSMYAAKIVKLPASDENRDDYEDILEMVRDEVNVMRKLKHTNLLQFVDVFYAKDQIIVLTELTEHGDLQEFIQKKEEQLLEETARHFCLQIASAINYMHSMKLAHRDIKPENVLLFKDNKQDLNYTLKLCDFGLAEETKTLDGFTRVCGSPSYVAPEILEFKPYGIAVDIWSMGILFYLILCRYVPFDDIDMGRKFELIMNTKLEFPETEWNDISKEAKQLIGLMLERNPRRRIKASGVLYNKWFRRTASTKNFLRRVNPMTFKTAALATCALLKRKTHRDEAVLSRRLVENTFLFSNSFRKNDNIDNKLDIAGQNCSSGRPRSSTDLTTDRTDDGLKLPAINLTNSVMRAASDERIQKRSRHKPQS</sequence>
<dbReference type="GeneID" id="136812317"/>
<proteinExistence type="inferred from homology"/>
<evidence type="ECO:0000313" key="8">
    <source>
        <dbReference type="Proteomes" id="UP000594262"/>
    </source>
</evidence>
<organism evidence="7 8">
    <name type="scientific">Clytia hemisphaerica</name>
    <dbReference type="NCBI Taxonomy" id="252671"/>
    <lineage>
        <taxon>Eukaryota</taxon>
        <taxon>Metazoa</taxon>
        <taxon>Cnidaria</taxon>
        <taxon>Hydrozoa</taxon>
        <taxon>Hydroidolina</taxon>
        <taxon>Leptothecata</taxon>
        <taxon>Obeliida</taxon>
        <taxon>Clytiidae</taxon>
        <taxon>Clytia</taxon>
    </lineage>
</organism>
<dbReference type="InterPro" id="IPR000719">
    <property type="entry name" value="Prot_kinase_dom"/>
</dbReference>
<keyword evidence="4" id="KW-0723">Serine/threonine-protein kinase</keyword>
<dbReference type="PROSITE" id="PS00108">
    <property type="entry name" value="PROTEIN_KINASE_ST"/>
    <property type="match status" value="1"/>
</dbReference>
<dbReference type="InterPro" id="IPR017441">
    <property type="entry name" value="Protein_kinase_ATP_BS"/>
</dbReference>
<keyword evidence="2 3" id="KW-0067">ATP-binding</keyword>
<dbReference type="EnsemblMetazoa" id="CLYHEMT007002.1">
    <property type="protein sequence ID" value="CLYHEMP007002.1"/>
    <property type="gene ID" value="CLYHEMG007002"/>
</dbReference>
<dbReference type="RefSeq" id="XP_066924917.1">
    <property type="nucleotide sequence ID" value="XM_067068816.1"/>
</dbReference>
<dbReference type="GO" id="GO:0005524">
    <property type="term" value="F:ATP binding"/>
    <property type="evidence" value="ECO:0007669"/>
    <property type="project" value="UniProtKB-UniRule"/>
</dbReference>
<dbReference type="PROSITE" id="PS00107">
    <property type="entry name" value="PROTEIN_KINASE_ATP"/>
    <property type="match status" value="1"/>
</dbReference>